<keyword evidence="1" id="KW-1133">Transmembrane helix</keyword>
<keyword evidence="1" id="KW-0472">Membrane</keyword>
<protein>
    <recommendedName>
        <fullName evidence="4">Maternal effect embryo arrest 60</fullName>
    </recommendedName>
</protein>
<evidence type="ECO:0008006" key="4">
    <source>
        <dbReference type="Google" id="ProtNLM"/>
    </source>
</evidence>
<sequence>MIFRQLIETISSLDQCVEFIYMMELDCVYKIWQMVTCSIYSTRSPNAYFMTPIFIRDLLIQSNLMQIVSQAPIISLQLGTIHLSFCRMSSSFTSLHITALDAIVNVNSLFTLAVFIGLTWNPNDPQNSLNSDPVCAPSAAIAENLVAFHVYSFSSFLFSSLIALALKQAIRLSRFSPPSIHYPHAVEFLVAHVNRSALRVGMLVSGIGSFGGCLFLMLALVNVAQIKLGTLACGSSHTFAAVVPLLILVPLALLIYVSLVLYAFTR</sequence>
<feature type="transmembrane region" description="Helical" evidence="1">
    <location>
        <begin position="97"/>
        <end position="120"/>
    </location>
</feature>
<organism evidence="2 3">
    <name type="scientific">Canavalia gladiata</name>
    <name type="common">Sword bean</name>
    <name type="synonym">Dolichos gladiatus</name>
    <dbReference type="NCBI Taxonomy" id="3824"/>
    <lineage>
        <taxon>Eukaryota</taxon>
        <taxon>Viridiplantae</taxon>
        <taxon>Streptophyta</taxon>
        <taxon>Embryophyta</taxon>
        <taxon>Tracheophyta</taxon>
        <taxon>Spermatophyta</taxon>
        <taxon>Magnoliopsida</taxon>
        <taxon>eudicotyledons</taxon>
        <taxon>Gunneridae</taxon>
        <taxon>Pentapetalae</taxon>
        <taxon>rosids</taxon>
        <taxon>fabids</taxon>
        <taxon>Fabales</taxon>
        <taxon>Fabaceae</taxon>
        <taxon>Papilionoideae</taxon>
        <taxon>50 kb inversion clade</taxon>
        <taxon>NPAAA clade</taxon>
        <taxon>indigoferoid/millettioid clade</taxon>
        <taxon>Phaseoleae</taxon>
        <taxon>Canavalia</taxon>
    </lineage>
</organism>
<evidence type="ECO:0000313" key="3">
    <source>
        <dbReference type="Proteomes" id="UP001367508"/>
    </source>
</evidence>
<comment type="caution">
    <text evidence="2">The sequence shown here is derived from an EMBL/GenBank/DDBJ whole genome shotgun (WGS) entry which is preliminary data.</text>
</comment>
<feature type="transmembrane region" description="Helical" evidence="1">
    <location>
        <begin position="200"/>
        <end position="221"/>
    </location>
</feature>
<dbReference type="PANTHER" id="PTHR33430">
    <property type="entry name" value="MATERNAL EFFECT EMBRYO ARREST PROTEIN"/>
    <property type="match status" value="1"/>
</dbReference>
<dbReference type="PANTHER" id="PTHR33430:SF7">
    <property type="entry name" value="OS07G0240400 PROTEIN"/>
    <property type="match status" value="1"/>
</dbReference>
<dbReference type="AlphaFoldDB" id="A0AAN9JUR3"/>
<proteinExistence type="predicted"/>
<evidence type="ECO:0000313" key="2">
    <source>
        <dbReference type="EMBL" id="KAK7305815.1"/>
    </source>
</evidence>
<keyword evidence="3" id="KW-1185">Reference proteome</keyword>
<evidence type="ECO:0000256" key="1">
    <source>
        <dbReference type="SAM" id="Phobius"/>
    </source>
</evidence>
<name>A0AAN9JUR3_CANGL</name>
<reference evidence="2 3" key="1">
    <citation type="submission" date="2024-01" db="EMBL/GenBank/DDBJ databases">
        <title>The genomes of 5 underutilized Papilionoideae crops provide insights into root nodulation and disease resistanc.</title>
        <authorList>
            <person name="Jiang F."/>
        </authorList>
    </citation>
    <scope>NUCLEOTIDE SEQUENCE [LARGE SCALE GENOMIC DNA]</scope>
    <source>
        <strain evidence="2">LVBAO_FW01</strain>
        <tissue evidence="2">Leaves</tissue>
    </source>
</reference>
<feature type="transmembrane region" description="Helical" evidence="1">
    <location>
        <begin position="241"/>
        <end position="264"/>
    </location>
</feature>
<keyword evidence="1" id="KW-0812">Transmembrane</keyword>
<dbReference type="EMBL" id="JAYMYQ010000011">
    <property type="protein sequence ID" value="KAK7305815.1"/>
    <property type="molecule type" value="Genomic_DNA"/>
</dbReference>
<feature type="transmembrane region" description="Helical" evidence="1">
    <location>
        <begin position="146"/>
        <end position="166"/>
    </location>
</feature>
<gene>
    <name evidence="2" type="ORF">VNO77_43727</name>
</gene>
<dbReference type="Proteomes" id="UP001367508">
    <property type="component" value="Unassembled WGS sequence"/>
</dbReference>
<accession>A0AAN9JUR3</accession>